<reference evidence="2 3" key="1">
    <citation type="submission" date="2018-01" db="EMBL/GenBank/DDBJ databases">
        <title>G. obscuriglobus.</title>
        <authorList>
            <person name="Franke J."/>
            <person name="Blomberg W."/>
            <person name="Selmecki A."/>
        </authorList>
    </citation>
    <scope>NUCLEOTIDE SEQUENCE [LARGE SCALE GENOMIC DNA]</scope>
    <source>
        <strain evidence="2 3">DSM 5831</strain>
    </source>
</reference>
<keyword evidence="3" id="KW-1185">Reference proteome</keyword>
<evidence type="ECO:0000256" key="1">
    <source>
        <dbReference type="SAM" id="MobiDB-lite"/>
    </source>
</evidence>
<gene>
    <name evidence="2" type="ORF">C1280_06055</name>
</gene>
<proteinExistence type="predicted"/>
<organism evidence="2 3">
    <name type="scientific">Gemmata obscuriglobus</name>
    <dbReference type="NCBI Taxonomy" id="114"/>
    <lineage>
        <taxon>Bacteria</taxon>
        <taxon>Pseudomonadati</taxon>
        <taxon>Planctomycetota</taxon>
        <taxon>Planctomycetia</taxon>
        <taxon>Gemmatales</taxon>
        <taxon>Gemmataceae</taxon>
        <taxon>Gemmata</taxon>
    </lineage>
</organism>
<evidence type="ECO:0000313" key="2">
    <source>
        <dbReference type="EMBL" id="AWM36629.1"/>
    </source>
</evidence>
<dbReference type="EMBL" id="CP025958">
    <property type="protein sequence ID" value="AWM36629.1"/>
    <property type="molecule type" value="Genomic_DNA"/>
</dbReference>
<sequence>MLMLASAYQCRWEVTVEKGAVLAGVALLGGGAQELTGTDATVVYVAGYVPSGEQLHNRASYSSTQKGKSYELMVADMKNITGRDFTRFQGHSKAPKEPIVVTPGAAK</sequence>
<dbReference type="KEGG" id="gog:C1280_06055"/>
<dbReference type="AlphaFoldDB" id="A0A2Z3GQP4"/>
<name>A0A2Z3GQP4_9BACT</name>
<accession>A0A2Z3GQP4</accession>
<evidence type="ECO:0000313" key="3">
    <source>
        <dbReference type="Proteomes" id="UP000245802"/>
    </source>
</evidence>
<dbReference type="Proteomes" id="UP000245802">
    <property type="component" value="Chromosome"/>
</dbReference>
<protein>
    <submittedName>
        <fullName evidence="2">Uncharacterized protein</fullName>
    </submittedName>
</protein>
<feature type="region of interest" description="Disordered" evidence="1">
    <location>
        <begin position="88"/>
        <end position="107"/>
    </location>
</feature>